<feature type="domain" description="Radical SAM core" evidence="13">
    <location>
        <begin position="89"/>
        <end position="307"/>
    </location>
</feature>
<feature type="binding site" evidence="11">
    <location>
        <position position="110"/>
    </location>
    <ligand>
        <name>[4Fe-4S] cluster</name>
        <dbReference type="ChEBI" id="CHEBI:49883"/>
        <note>4Fe-4S-S-AdoMet</note>
    </ligand>
</feature>
<evidence type="ECO:0000256" key="3">
    <source>
        <dbReference type="ARBA" id="ARBA00008703"/>
    </source>
</evidence>
<evidence type="ECO:0000256" key="12">
    <source>
        <dbReference type="PIRSR" id="PIRSR603739-50"/>
    </source>
</evidence>
<feature type="binding site" evidence="11">
    <location>
        <position position="107"/>
    </location>
    <ligand>
        <name>[4Fe-4S] cluster</name>
        <dbReference type="ChEBI" id="CHEBI:49883"/>
        <note>4Fe-4S-S-AdoMet</note>
    </ligand>
</feature>
<dbReference type="Pfam" id="PF04055">
    <property type="entry name" value="Radical_SAM"/>
    <property type="match status" value="1"/>
</dbReference>
<dbReference type="STRING" id="316067.Geob_2781"/>
<gene>
    <name evidence="14" type="primary">yjeK</name>
    <name evidence="14" type="ordered locus">Geob_2781</name>
</gene>
<dbReference type="PANTHER" id="PTHR30538">
    <property type="entry name" value="LYSINE 2,3-AMINOMUTASE-RELATED"/>
    <property type="match status" value="1"/>
</dbReference>
<keyword evidence="10" id="KW-0413">Isomerase</keyword>
<evidence type="ECO:0000256" key="9">
    <source>
        <dbReference type="ARBA" id="ARBA00023014"/>
    </source>
</evidence>
<dbReference type="InterPro" id="IPR058240">
    <property type="entry name" value="rSAM_sf"/>
</dbReference>
<feature type="binding site" evidence="11">
    <location>
        <position position="103"/>
    </location>
    <ligand>
        <name>[4Fe-4S] cluster</name>
        <dbReference type="ChEBI" id="CHEBI:49883"/>
        <note>4Fe-4S-S-AdoMet</note>
    </ligand>
</feature>
<keyword evidence="14" id="KW-0648">Protein biosynthesis</keyword>
<dbReference type="GO" id="GO:0003746">
    <property type="term" value="F:translation elongation factor activity"/>
    <property type="evidence" value="ECO:0007669"/>
    <property type="project" value="UniProtKB-KW"/>
</dbReference>
<evidence type="ECO:0000256" key="11">
    <source>
        <dbReference type="PIRSR" id="PIRSR004911-1"/>
    </source>
</evidence>
<keyword evidence="14" id="KW-0251">Elongation factor</keyword>
<dbReference type="SUPFAM" id="SSF102114">
    <property type="entry name" value="Radical SAM enzymes"/>
    <property type="match status" value="1"/>
</dbReference>
<dbReference type="PIRSF" id="PIRSF004911">
    <property type="entry name" value="DUF160"/>
    <property type="match status" value="1"/>
</dbReference>
<evidence type="ECO:0000259" key="13">
    <source>
        <dbReference type="PROSITE" id="PS51918"/>
    </source>
</evidence>
<dbReference type="PANTHER" id="PTHR30538:SF1">
    <property type="entry name" value="L-LYSINE 2,3-AMINOMUTASE"/>
    <property type="match status" value="1"/>
</dbReference>
<dbReference type="SFLD" id="SFLDG01070">
    <property type="entry name" value="PLP-dependent"/>
    <property type="match status" value="1"/>
</dbReference>
<evidence type="ECO:0000256" key="5">
    <source>
        <dbReference type="ARBA" id="ARBA00022691"/>
    </source>
</evidence>
<dbReference type="SFLD" id="SFLDS00029">
    <property type="entry name" value="Radical_SAM"/>
    <property type="match status" value="1"/>
</dbReference>
<dbReference type="NCBIfam" id="TIGR00238">
    <property type="entry name" value="KamA family radical SAM protein"/>
    <property type="match status" value="1"/>
</dbReference>
<dbReference type="eggNOG" id="COG1509">
    <property type="taxonomic scope" value="Bacteria"/>
</dbReference>
<keyword evidence="4 11" id="KW-0004">4Fe-4S</keyword>
<keyword evidence="6 11" id="KW-0479">Metal-binding</keyword>
<dbReference type="InterPro" id="IPR007197">
    <property type="entry name" value="rSAM"/>
</dbReference>
<name>B9M212_GEODF</name>
<dbReference type="RefSeq" id="WP_012647858.1">
    <property type="nucleotide sequence ID" value="NC_011979.1"/>
</dbReference>
<comment type="cofactor">
    <cofactor evidence="2">
        <name>[4Fe-4S] cluster</name>
        <dbReference type="ChEBI" id="CHEBI:49883"/>
    </cofactor>
</comment>
<dbReference type="InterPro" id="IPR013785">
    <property type="entry name" value="Aldolase_TIM"/>
</dbReference>
<protein>
    <submittedName>
        <fullName evidence="14">Translation elongation factor P-lysyl-lysine 2,3-aminomutase</fullName>
    </submittedName>
</protein>
<evidence type="ECO:0000256" key="6">
    <source>
        <dbReference type="ARBA" id="ARBA00022723"/>
    </source>
</evidence>
<keyword evidence="7 12" id="KW-0663">Pyridoxal phosphate</keyword>
<dbReference type="CDD" id="cd01335">
    <property type="entry name" value="Radical_SAM"/>
    <property type="match status" value="1"/>
</dbReference>
<evidence type="ECO:0000256" key="4">
    <source>
        <dbReference type="ARBA" id="ARBA00022485"/>
    </source>
</evidence>
<comment type="similarity">
    <text evidence="3">Belongs to the radical SAM superfamily. KamA family.</text>
</comment>
<dbReference type="GO" id="GO:0046872">
    <property type="term" value="F:metal ion binding"/>
    <property type="evidence" value="ECO:0007669"/>
    <property type="project" value="UniProtKB-KW"/>
</dbReference>
<evidence type="ECO:0000256" key="10">
    <source>
        <dbReference type="ARBA" id="ARBA00023235"/>
    </source>
</evidence>
<comment type="cofactor">
    <cofactor evidence="1 12">
        <name>pyridoxal 5'-phosphate</name>
        <dbReference type="ChEBI" id="CHEBI:597326"/>
    </cofactor>
</comment>
<dbReference type="Proteomes" id="UP000007721">
    <property type="component" value="Chromosome"/>
</dbReference>
<keyword evidence="15" id="KW-1185">Reference proteome</keyword>
<dbReference type="AlphaFoldDB" id="B9M212"/>
<proteinExistence type="inferred from homology"/>
<evidence type="ECO:0000313" key="14">
    <source>
        <dbReference type="EMBL" id="ACM21130.1"/>
    </source>
</evidence>
<evidence type="ECO:0000256" key="8">
    <source>
        <dbReference type="ARBA" id="ARBA00023004"/>
    </source>
</evidence>
<dbReference type="InterPro" id="IPR003739">
    <property type="entry name" value="Lys_aminomutase/Glu_NH3_mut"/>
</dbReference>
<evidence type="ECO:0000256" key="7">
    <source>
        <dbReference type="ARBA" id="ARBA00022898"/>
    </source>
</evidence>
<evidence type="ECO:0000256" key="2">
    <source>
        <dbReference type="ARBA" id="ARBA00001966"/>
    </source>
</evidence>
<dbReference type="EMBL" id="CP001390">
    <property type="protein sequence ID" value="ACM21130.1"/>
    <property type="molecule type" value="Genomic_DNA"/>
</dbReference>
<organism evidence="14 15">
    <name type="scientific">Geotalea daltonii (strain DSM 22248 / JCM 15807 / FRC-32)</name>
    <name type="common">Geobacter daltonii</name>
    <dbReference type="NCBI Taxonomy" id="316067"/>
    <lineage>
        <taxon>Bacteria</taxon>
        <taxon>Pseudomonadati</taxon>
        <taxon>Thermodesulfobacteriota</taxon>
        <taxon>Desulfuromonadia</taxon>
        <taxon>Geobacterales</taxon>
        <taxon>Geobacteraceae</taxon>
        <taxon>Geotalea</taxon>
    </lineage>
</organism>
<dbReference type="Pfam" id="PF12544">
    <property type="entry name" value="LAM_C"/>
    <property type="match status" value="1"/>
</dbReference>
<dbReference type="HOGENOM" id="CLU_032161_0_1_7"/>
<dbReference type="GO" id="GO:0051539">
    <property type="term" value="F:4 iron, 4 sulfur cluster binding"/>
    <property type="evidence" value="ECO:0007669"/>
    <property type="project" value="UniProtKB-KW"/>
</dbReference>
<dbReference type="KEGG" id="geo:Geob_2781"/>
<dbReference type="Gene3D" id="3.20.20.70">
    <property type="entry name" value="Aldolase class I"/>
    <property type="match status" value="1"/>
</dbReference>
<dbReference type="PROSITE" id="PS51918">
    <property type="entry name" value="RADICAL_SAM"/>
    <property type="match status" value="1"/>
</dbReference>
<sequence length="347" mass="39647">MNRWQKNLKTCVTAPDELSPLFNLDTEDIAQVAKRYPMRITRYYLGLIERPGDAIWRQCIPDPLEFEDQAQMEDPLDEELLSPVPGLIHRYPDRVVWLVSSVCAVYCRFCMRKRRVGCTEATETGTRQAVLAYIANHPEIRDVILSGGDPFLLEDDVLEEILSGLRQIHHVEIIRIGTRTTVTLPERITTGLCRMLKKFHPIYVNTHFNHPKEITAASARACARLADAGIPLGNQTVLLKGINDDPQVMKRLMQLLLKIRVKPYYLHQMDLVRGTAHFRTSIDRGLQIMEGLRGHTSGLASPYYAIDLEGGKGKVPLLPEYVRRDDDSLLIRSYRGEVVRYRDVEKS</sequence>
<evidence type="ECO:0000256" key="1">
    <source>
        <dbReference type="ARBA" id="ARBA00001933"/>
    </source>
</evidence>
<feature type="modified residue" description="N6-(pyridoxal phosphate)lysine" evidence="12">
    <location>
        <position position="314"/>
    </location>
</feature>
<dbReference type="OrthoDB" id="9768064at2"/>
<evidence type="ECO:0000313" key="15">
    <source>
        <dbReference type="Proteomes" id="UP000007721"/>
    </source>
</evidence>
<accession>B9M212</accession>
<keyword evidence="8" id="KW-0408">Iron</keyword>
<dbReference type="InterPro" id="IPR025895">
    <property type="entry name" value="LAM_C_dom"/>
</dbReference>
<reference evidence="14 15" key="1">
    <citation type="submission" date="2009-01" db="EMBL/GenBank/DDBJ databases">
        <title>Complete sequence of Geobacter sp. FRC-32.</title>
        <authorList>
            <consortium name="US DOE Joint Genome Institute"/>
            <person name="Lucas S."/>
            <person name="Copeland A."/>
            <person name="Lapidus A."/>
            <person name="Glavina del Rio T."/>
            <person name="Dalin E."/>
            <person name="Tice H."/>
            <person name="Bruce D."/>
            <person name="Goodwin L."/>
            <person name="Pitluck S."/>
            <person name="Saunders E."/>
            <person name="Brettin T."/>
            <person name="Detter J.C."/>
            <person name="Han C."/>
            <person name="Larimer F."/>
            <person name="Land M."/>
            <person name="Hauser L."/>
            <person name="Kyrpides N."/>
            <person name="Ovchinnikova G."/>
            <person name="Kostka J."/>
            <person name="Richardson P."/>
        </authorList>
    </citation>
    <scope>NUCLEOTIDE SEQUENCE [LARGE SCALE GENOMIC DNA]</scope>
    <source>
        <strain evidence="15">DSM 22248 / JCM 15807 / FRC-32</strain>
    </source>
</reference>
<dbReference type="GO" id="GO:0016853">
    <property type="term" value="F:isomerase activity"/>
    <property type="evidence" value="ECO:0007669"/>
    <property type="project" value="UniProtKB-KW"/>
</dbReference>
<keyword evidence="5" id="KW-0949">S-adenosyl-L-methionine</keyword>
<keyword evidence="9 11" id="KW-0411">Iron-sulfur</keyword>